<dbReference type="GO" id="GO:0009982">
    <property type="term" value="F:pseudouridine synthase activity"/>
    <property type="evidence" value="ECO:0007669"/>
    <property type="project" value="InterPro"/>
</dbReference>
<dbReference type="InterPro" id="IPR000169">
    <property type="entry name" value="Pept_cys_AS"/>
</dbReference>
<dbReference type="Pfam" id="PF00112">
    <property type="entry name" value="Peptidase_C1"/>
    <property type="match status" value="2"/>
</dbReference>
<evidence type="ECO:0000256" key="12">
    <source>
        <dbReference type="SAM" id="MobiDB-lite"/>
    </source>
</evidence>
<dbReference type="Gene3D" id="3.30.70.1560">
    <property type="entry name" value="Alpha-L RNA-binding motif"/>
    <property type="match status" value="1"/>
</dbReference>
<organism evidence="14 15">
    <name type="scientific">Perkinsus olseni</name>
    <name type="common">Perkinsus atlanticus</name>
    <dbReference type="NCBI Taxonomy" id="32597"/>
    <lineage>
        <taxon>Eukaryota</taxon>
        <taxon>Sar</taxon>
        <taxon>Alveolata</taxon>
        <taxon>Perkinsozoa</taxon>
        <taxon>Perkinsea</taxon>
        <taxon>Perkinsida</taxon>
        <taxon>Perkinsidae</taxon>
        <taxon>Perkinsus</taxon>
    </lineage>
</organism>
<evidence type="ECO:0000256" key="7">
    <source>
        <dbReference type="ARBA" id="ARBA00029762"/>
    </source>
</evidence>
<protein>
    <recommendedName>
        <fullName evidence="4">Dipeptidyl peptidase 1</fullName>
    </recommendedName>
    <alternativeName>
        <fullName evidence="8">Cathepsin C</fullName>
    </alternativeName>
    <alternativeName>
        <fullName evidence="7">Cathepsin J</fullName>
    </alternativeName>
    <alternativeName>
        <fullName evidence="10">Dipeptidyl peptidase I</fullName>
    </alternativeName>
    <alternativeName>
        <fullName evidence="9">Dipeptidyl transferase</fullName>
    </alternativeName>
</protein>
<dbReference type="InterPro" id="IPR006145">
    <property type="entry name" value="PsdUridine_synth_RsuA/RluA"/>
</dbReference>
<feature type="compositionally biased region" description="Basic and acidic residues" evidence="12">
    <location>
        <begin position="303"/>
        <end position="313"/>
    </location>
</feature>
<dbReference type="Pfam" id="PF08773">
    <property type="entry name" value="CathepsinC_exc"/>
    <property type="match status" value="1"/>
</dbReference>
<dbReference type="PRINTS" id="PR00705">
    <property type="entry name" value="PAPAIN"/>
</dbReference>
<dbReference type="SMART" id="SM00645">
    <property type="entry name" value="Pept_C1"/>
    <property type="match status" value="1"/>
</dbReference>
<comment type="function">
    <text evidence="11">Thiol protease. Has dipeptidylpeptidase activity. Active against a broad range of dipeptide substrates composed of both polar and hydrophobic amino acids. Proline cannot occupy the P1 position and arginine cannot occupy the P2 position of the substrate. Can act as both an exopeptidase and endopeptidase. Activates serine proteases such as elastase, cathepsin G and granzymes A and B.</text>
</comment>
<dbReference type="Pfam" id="PF00849">
    <property type="entry name" value="PseudoU_synth_2"/>
    <property type="match status" value="1"/>
</dbReference>
<evidence type="ECO:0000256" key="1">
    <source>
        <dbReference type="ARBA" id="ARBA00001923"/>
    </source>
</evidence>
<dbReference type="SUPFAM" id="SSF75001">
    <property type="entry name" value="Dipeptidyl peptidase I (cathepsin C), exclusion domain"/>
    <property type="match status" value="1"/>
</dbReference>
<feature type="region of interest" description="Disordered" evidence="12">
    <location>
        <begin position="303"/>
        <end position="338"/>
    </location>
</feature>
<evidence type="ECO:0000259" key="13">
    <source>
        <dbReference type="SMART" id="SM00645"/>
    </source>
</evidence>
<dbReference type="InterPro" id="IPR025660">
    <property type="entry name" value="Pept_his_AS"/>
</dbReference>
<proteinExistence type="inferred from homology"/>
<dbReference type="GO" id="GO:0003723">
    <property type="term" value="F:RNA binding"/>
    <property type="evidence" value="ECO:0007669"/>
    <property type="project" value="InterPro"/>
</dbReference>
<dbReference type="InterPro" id="IPR014882">
    <property type="entry name" value="CathepsinC_exc"/>
</dbReference>
<dbReference type="Proteomes" id="UP000572268">
    <property type="component" value="Unassembled WGS sequence"/>
</dbReference>
<evidence type="ECO:0000313" key="15">
    <source>
        <dbReference type="Proteomes" id="UP000572268"/>
    </source>
</evidence>
<name>A0A7J6MSD3_PEROL</name>
<comment type="similarity">
    <text evidence="2">Belongs to the peptidase C1 family.</text>
</comment>
<keyword evidence="6" id="KW-0413">Isomerase</keyword>
<dbReference type="EMBL" id="JABANN010000029">
    <property type="protein sequence ID" value="KAF4674518.1"/>
    <property type="molecule type" value="Genomic_DNA"/>
</dbReference>
<dbReference type="InterPro" id="IPR020094">
    <property type="entry name" value="TruA/RsuA/RluB/E/F_N"/>
</dbReference>
<feature type="domain" description="Peptidase C1A papain C-terminal" evidence="13">
    <location>
        <begin position="680"/>
        <end position="1010"/>
    </location>
</feature>
<dbReference type="GO" id="GO:0001522">
    <property type="term" value="P:pseudouridine synthesis"/>
    <property type="evidence" value="ECO:0007669"/>
    <property type="project" value="InterPro"/>
</dbReference>
<comment type="caution">
    <text evidence="14">The sequence shown here is derived from an EMBL/GenBank/DDBJ whole genome shotgun (WGS) entry which is preliminary data.</text>
</comment>
<evidence type="ECO:0000256" key="2">
    <source>
        <dbReference type="ARBA" id="ARBA00008455"/>
    </source>
</evidence>
<dbReference type="InterPro" id="IPR000668">
    <property type="entry name" value="Peptidase_C1A_C"/>
</dbReference>
<gene>
    <name evidence="14" type="ORF">FOL46_004774</name>
</gene>
<sequence>MDLFCHIAGISVKFAGITVLIVKVLHAGRHFEEGKEETFRVGYCGQRQAKSLQITELPLTDLSVLVDVDSILRVSLYAAKDRDTTQRLIATDDYLASLEELPVLPSRQEKASELFMSGDSEAPSPAMSDRSSLHADAYFAGECVVPIRAVGERFGGGMIMQWIALDPRGLRTDGCLEGDARSDLHKVSALFRDLLSKAQTELWNPKICISVRDAEFPFEDRLPLPTQVAVMRSRRPKARNGDEQHVREDTLLCCRIRKEMPCFAKASNGLVRDDEYVRALTKNLEATTRMLYSVVEQLDGLKQRAEARRDRPRTPRPQHHRRLSLPRRHTASRSLSNSPRRADILASLREFNALSVDRVNDGGRCLLGLLVAALAVRADLPVHCEMNDIAGLWTFSLSEVNNASLVPSFKRDPGASYCGISAPGYSSKFMRAFNDFDDLSQYTYFPGSRTFNITLSTRLILVDDGEATQHNRHQLAANTSGLVGSWDMVFDEGFEVRIGAASLFAVSRYRCTEEQSAEECFNNEDAHEESDGHVKGWESLCGETFIGWYHVASADPQTFDYGCWYGRKMAPQSGSVPLPPPSAVSRSPRWGGRYGSNSGDAIFQSILIGQAARLKQDRLRLRGIQHALDHREPSDRSPLASDLLELFKWQQPDSFRSSCNIDRGISELPTKTGDTLYDPLPEEWDWRKKLSGSWNVPLVDQGSCGSCYAIASTYALQSRINIMLIGLALNSSSEPIKLSTESILACSWYNQACNGGLEVLALRHAQEMGVIEESKLPYTSSRGNVPPCPKEAFEDPDEVWYAKDYGYVGGFYGQCSELQIMRNLYEFGPMTVSLHAKDSEYTMSRAIETGQSSIHAANDSDTIGVTIETDSGDIAPVLKALRESRCTVKYVSDFRPEINPDGASGVFYVRSRAVESWSVFADDVKQALDEAKLSGSILDAFAVGVHGWEYVDHSVALVGWGSELDYDTGDERPYWLIRNSWSSSLPGGGYVKLRRGTDAAGLESGSVWVEPDMCRGKFRAILDSHGLTGRMCQSSPYYPMGRLDRDTTGLLLLSGDGDCTNRMLHAGIPKTYAALVRGVLGDNLIQKVLSEGVELADGHVDVARLEVIDGDDVPFGIVAYPLSSIPTNGCNNVDGFIATTYLEILNPQVQ</sequence>
<dbReference type="GO" id="GO:0008234">
    <property type="term" value="F:cysteine-type peptidase activity"/>
    <property type="evidence" value="ECO:0007669"/>
    <property type="project" value="InterPro"/>
</dbReference>
<comment type="cofactor">
    <cofactor evidence="1">
        <name>chloride</name>
        <dbReference type="ChEBI" id="CHEBI:17996"/>
    </cofactor>
</comment>
<keyword evidence="5" id="KW-0865">Zymogen</keyword>
<feature type="compositionally biased region" description="Basic residues" evidence="12">
    <location>
        <begin position="314"/>
        <end position="331"/>
    </location>
</feature>
<dbReference type="PANTHER" id="PTHR12411">
    <property type="entry name" value="CYSTEINE PROTEASE FAMILY C1-RELATED"/>
    <property type="match status" value="1"/>
</dbReference>
<reference evidence="14 15" key="1">
    <citation type="submission" date="2020-04" db="EMBL/GenBank/DDBJ databases">
        <title>Perkinsus olseni comparative genomics.</title>
        <authorList>
            <person name="Bogema D.R."/>
        </authorList>
    </citation>
    <scope>NUCLEOTIDE SEQUENCE [LARGE SCALE GENOMIC DNA]</scope>
    <source>
        <strain evidence="14">ATCC PRA-31</strain>
    </source>
</reference>
<dbReference type="InterPro" id="IPR020103">
    <property type="entry name" value="PsdUridine_synth_cat_dom_sf"/>
</dbReference>
<dbReference type="InterPro" id="IPR013128">
    <property type="entry name" value="Peptidase_C1A"/>
</dbReference>
<evidence type="ECO:0000313" key="14">
    <source>
        <dbReference type="EMBL" id="KAF4674518.1"/>
    </source>
</evidence>
<evidence type="ECO:0000256" key="8">
    <source>
        <dbReference type="ARBA" id="ARBA00029779"/>
    </source>
</evidence>
<dbReference type="InterPro" id="IPR036496">
    <property type="entry name" value="CathepsinC_exc_dom_sf"/>
</dbReference>
<evidence type="ECO:0000256" key="11">
    <source>
        <dbReference type="ARBA" id="ARBA00045556"/>
    </source>
</evidence>
<evidence type="ECO:0000256" key="3">
    <source>
        <dbReference type="ARBA" id="ARBA00011610"/>
    </source>
</evidence>
<dbReference type="InterPro" id="IPR038765">
    <property type="entry name" value="Papain-like_cys_pep_sf"/>
</dbReference>
<evidence type="ECO:0000256" key="6">
    <source>
        <dbReference type="ARBA" id="ARBA00023235"/>
    </source>
</evidence>
<evidence type="ECO:0000256" key="5">
    <source>
        <dbReference type="ARBA" id="ARBA00023145"/>
    </source>
</evidence>
<dbReference type="PROSITE" id="PS00139">
    <property type="entry name" value="THIOL_PROTEASE_CYS"/>
    <property type="match status" value="1"/>
</dbReference>
<accession>A0A7J6MSD3</accession>
<dbReference type="SUPFAM" id="SSF54001">
    <property type="entry name" value="Cysteine proteinases"/>
    <property type="match status" value="1"/>
</dbReference>
<dbReference type="Gene3D" id="3.30.70.580">
    <property type="entry name" value="Pseudouridine synthase I, catalytic domain, N-terminal subdomain"/>
    <property type="match status" value="1"/>
</dbReference>
<dbReference type="AlphaFoldDB" id="A0A7J6MSD3"/>
<dbReference type="GO" id="GO:0006508">
    <property type="term" value="P:proteolysis"/>
    <property type="evidence" value="ECO:0007669"/>
    <property type="project" value="InterPro"/>
</dbReference>
<comment type="subunit">
    <text evidence="3">Tetramer of heterotrimers consisting of exclusion domain, heavy- and light chains.</text>
</comment>
<dbReference type="PROSITE" id="PS00639">
    <property type="entry name" value="THIOL_PROTEASE_HIS"/>
    <property type="match status" value="1"/>
</dbReference>
<dbReference type="InterPro" id="IPR042092">
    <property type="entry name" value="PsdUridine_s_RsuA/RluB/E/F_cat"/>
</dbReference>
<evidence type="ECO:0000256" key="9">
    <source>
        <dbReference type="ARBA" id="ARBA00030778"/>
    </source>
</evidence>
<evidence type="ECO:0000256" key="4">
    <source>
        <dbReference type="ARBA" id="ARBA00014709"/>
    </source>
</evidence>
<evidence type="ECO:0000256" key="10">
    <source>
        <dbReference type="ARBA" id="ARBA00032961"/>
    </source>
</evidence>
<dbReference type="SUPFAM" id="SSF55120">
    <property type="entry name" value="Pseudouridine synthase"/>
    <property type="match status" value="1"/>
</dbReference>
<dbReference type="Gene3D" id="3.90.70.10">
    <property type="entry name" value="Cysteine proteinases"/>
    <property type="match status" value="2"/>
</dbReference>
<dbReference type="Gene3D" id="2.40.128.80">
    <property type="entry name" value="Cathepsin C, exclusion domain"/>
    <property type="match status" value="1"/>
</dbReference>